<reference evidence="1" key="1">
    <citation type="submission" date="2020-05" db="EMBL/GenBank/DDBJ databases">
        <authorList>
            <person name="Chiriac C."/>
            <person name="Salcher M."/>
            <person name="Ghai R."/>
            <person name="Kavagutti S V."/>
        </authorList>
    </citation>
    <scope>NUCLEOTIDE SEQUENCE</scope>
</reference>
<sequence>MTRQLGKHRTDDCTFGWSSLGVDILGNVEHFIYGPDAELARFTVLVAEAGFEVNSVAGRVVVTSSQNQGHSDDGVLMWFESLALELGLSYDGHGTAVPEHQSDHWLPLAIQTSPFSERTGVTAGSSFALPLPDGRFAHALYLGEDSRGFLLLDVSTLVSAFPARSEAIDKAPRHYRQPILVWHTGFSAMPLETAGELASLPTEVLFRCAVGWPMPEEIELLERGYDVTHTDSPEGWNALLLAMAQAQVRLPGVEGYSIFSAQVDQEGVVQVIEDFAIQKYEDVPAVPMPWEPSRIEEVVSAVSGGPDLIAARDIVT</sequence>
<name>A0A6J6KNN0_9ZZZZ</name>
<dbReference type="EMBL" id="CAEZVY010000130">
    <property type="protein sequence ID" value="CAB4649784.1"/>
    <property type="molecule type" value="Genomic_DNA"/>
</dbReference>
<organism evidence="1">
    <name type="scientific">freshwater metagenome</name>
    <dbReference type="NCBI Taxonomy" id="449393"/>
    <lineage>
        <taxon>unclassified sequences</taxon>
        <taxon>metagenomes</taxon>
        <taxon>ecological metagenomes</taxon>
    </lineage>
</organism>
<evidence type="ECO:0000313" key="1">
    <source>
        <dbReference type="EMBL" id="CAB4649784.1"/>
    </source>
</evidence>
<protein>
    <submittedName>
        <fullName evidence="1">Unannotated protein</fullName>
    </submittedName>
</protein>
<dbReference type="AlphaFoldDB" id="A0A6J6KNN0"/>
<gene>
    <name evidence="1" type="ORF">UFOPK2158_01121</name>
</gene>
<accession>A0A6J6KNN0</accession>
<proteinExistence type="predicted"/>